<dbReference type="GO" id="GO:0003700">
    <property type="term" value="F:DNA-binding transcription factor activity"/>
    <property type="evidence" value="ECO:0007669"/>
    <property type="project" value="InterPro"/>
</dbReference>
<keyword evidence="4" id="KW-0732">Signal</keyword>
<dbReference type="SUPFAM" id="SSF53807">
    <property type="entry name" value="Helical backbone' metal receptor"/>
    <property type="match status" value="1"/>
</dbReference>
<name>A0A2W0C859_9BACL</name>
<accession>A0A2W0C859</accession>
<dbReference type="GO" id="GO:0030288">
    <property type="term" value="C:outer membrane-bounded periplasmic space"/>
    <property type="evidence" value="ECO:0007669"/>
    <property type="project" value="TreeGrafter"/>
</dbReference>
<dbReference type="PANTHER" id="PTHR30532:SF26">
    <property type="entry name" value="IRON(3+)-HYDROXAMATE-BINDING PROTEIN FHUD"/>
    <property type="match status" value="1"/>
</dbReference>
<dbReference type="AlphaFoldDB" id="A0A2W0C859"/>
<dbReference type="InterPro" id="IPR018060">
    <property type="entry name" value="HTH_AraC"/>
</dbReference>
<evidence type="ECO:0000256" key="5">
    <source>
        <dbReference type="ARBA" id="ARBA00023015"/>
    </source>
</evidence>
<evidence type="ECO:0000259" key="8">
    <source>
        <dbReference type="PROSITE" id="PS50983"/>
    </source>
</evidence>
<dbReference type="PROSITE" id="PS50983">
    <property type="entry name" value="FE_B12_PBP"/>
    <property type="match status" value="1"/>
</dbReference>
<dbReference type="SUPFAM" id="SSF46689">
    <property type="entry name" value="Homeodomain-like"/>
    <property type="match status" value="2"/>
</dbReference>
<evidence type="ECO:0000259" key="7">
    <source>
        <dbReference type="PROSITE" id="PS01124"/>
    </source>
</evidence>
<evidence type="ECO:0000256" key="2">
    <source>
        <dbReference type="ARBA" id="ARBA00008814"/>
    </source>
</evidence>
<dbReference type="PROSITE" id="PS01124">
    <property type="entry name" value="HTH_ARAC_FAMILY_2"/>
    <property type="match status" value="1"/>
</dbReference>
<evidence type="ECO:0000313" key="10">
    <source>
        <dbReference type="Proteomes" id="UP000247459"/>
    </source>
</evidence>
<feature type="domain" description="Fe/B12 periplasmic-binding" evidence="8">
    <location>
        <begin position="279"/>
        <end position="543"/>
    </location>
</feature>
<protein>
    <submittedName>
        <fullName evidence="9">HTH-type transcriptional regulator ybbB</fullName>
    </submittedName>
</protein>
<dbReference type="InterPro" id="IPR002491">
    <property type="entry name" value="ABC_transptr_periplasmic_BD"/>
</dbReference>
<comment type="similarity">
    <text evidence="2">Belongs to the bacterial solute-binding protein 8 family.</text>
</comment>
<dbReference type="OrthoDB" id="2660924at2"/>
<evidence type="ECO:0000256" key="1">
    <source>
        <dbReference type="ARBA" id="ARBA00004196"/>
    </source>
</evidence>
<feature type="domain" description="HTH araC/xylS-type" evidence="7">
    <location>
        <begin position="177"/>
        <end position="275"/>
    </location>
</feature>
<keyword evidence="5" id="KW-0805">Transcription regulation</keyword>
<evidence type="ECO:0000256" key="6">
    <source>
        <dbReference type="ARBA" id="ARBA00023163"/>
    </source>
</evidence>
<dbReference type="Proteomes" id="UP000247459">
    <property type="component" value="Unassembled WGS sequence"/>
</dbReference>
<gene>
    <name evidence="9" type="ORF">PIL02S_02687</name>
</gene>
<evidence type="ECO:0000256" key="4">
    <source>
        <dbReference type="ARBA" id="ARBA00022729"/>
    </source>
</evidence>
<dbReference type="Gene3D" id="3.40.50.1980">
    <property type="entry name" value="Nitrogenase molybdenum iron protein domain"/>
    <property type="match status" value="2"/>
</dbReference>
<keyword evidence="3" id="KW-0813">Transport</keyword>
<organism evidence="9 10">
    <name type="scientific">Paenibacillus illinoisensis</name>
    <dbReference type="NCBI Taxonomy" id="59845"/>
    <lineage>
        <taxon>Bacteria</taxon>
        <taxon>Bacillati</taxon>
        <taxon>Bacillota</taxon>
        <taxon>Bacilli</taxon>
        <taxon>Bacillales</taxon>
        <taxon>Paenibacillaceae</taxon>
        <taxon>Paenibacillus</taxon>
    </lineage>
</organism>
<comment type="caution">
    <text evidence="9">The sequence shown here is derived from an EMBL/GenBank/DDBJ whole genome shotgun (WGS) entry which is preliminary data.</text>
</comment>
<proteinExistence type="inferred from homology"/>
<dbReference type="PANTHER" id="PTHR30532">
    <property type="entry name" value="IRON III DICITRATE-BINDING PERIPLASMIC PROTEIN"/>
    <property type="match status" value="1"/>
</dbReference>
<comment type="subcellular location">
    <subcellularLocation>
        <location evidence="1">Cell envelope</location>
    </subcellularLocation>
</comment>
<sequence>MQQMIANGNPLFFSAFLFRYVHISRHIEPSEQVMLEVSCERHTLLFCEQGEGRIYIGSELHPFISGKIYPMAPGENYQLEHNRSGELRYTVLHYDAVHMVTGDPELYTRSLFEERDQMNDFSPGALFSMLDLLESASLYQTDAEYSRLNVHFQKLMELVVSRYTLPKTEQSPDVRVQSTIQYVDEHYAQDISVQKLARLANLRPAQFTALFRQITGRKPLEYLNHVRIEQAKEWLSLSDEPLRDIAGRVGFRDEYYFSRRFRQHTGLAPRQYDRSLQRHTLVQDWAGHEVNIPRHPERILFYGDSAGDLLALGLPVLDGKAYDVLPSIDLEWTVQKQPDLILLDSTNEQLYQRLSRIAPTLIYNSHAKLEERMRKVGSWFGIEMDAETWIASYHRRIEEMWSSIKPWIQLGETASVLVHHRGARLFVMGNIGLAPFLYHPQGFTPVCKVQEALAAGRAYKEISTESISQYAGDHIFVMMPESDEARGATEKLFESDEWKELPAVKKGKVYTLNEQVWNIGDALSYSRLQSLFPELLKRTGPSSIIVH</sequence>
<dbReference type="SMART" id="SM00342">
    <property type="entry name" value="HTH_ARAC"/>
    <property type="match status" value="1"/>
</dbReference>
<keyword evidence="6" id="KW-0804">Transcription</keyword>
<dbReference type="Gene3D" id="1.10.10.60">
    <property type="entry name" value="Homeodomain-like"/>
    <property type="match status" value="2"/>
</dbReference>
<evidence type="ECO:0000256" key="3">
    <source>
        <dbReference type="ARBA" id="ARBA00022448"/>
    </source>
</evidence>
<dbReference type="Pfam" id="PF01497">
    <property type="entry name" value="Peripla_BP_2"/>
    <property type="match status" value="1"/>
</dbReference>
<dbReference type="EMBL" id="PRLG01000019">
    <property type="protein sequence ID" value="PYY28740.1"/>
    <property type="molecule type" value="Genomic_DNA"/>
</dbReference>
<dbReference type="Pfam" id="PF12833">
    <property type="entry name" value="HTH_18"/>
    <property type="match status" value="1"/>
</dbReference>
<reference evidence="9 10" key="1">
    <citation type="submission" date="2018-01" db="EMBL/GenBank/DDBJ databases">
        <title>Genome sequence of the PGP bacterium Paenibacillus illinoisensis E3.</title>
        <authorList>
            <person name="Rolli E."/>
            <person name="Marasco R."/>
            <person name="Bessem C."/>
            <person name="Michoud G."/>
            <person name="Gaiarsa S."/>
            <person name="Borin S."/>
            <person name="Daffonchio D."/>
        </authorList>
    </citation>
    <scope>NUCLEOTIDE SEQUENCE [LARGE SCALE GENOMIC DNA]</scope>
    <source>
        <strain evidence="9 10">E3</strain>
    </source>
</reference>
<dbReference type="InterPro" id="IPR051313">
    <property type="entry name" value="Bact_iron-sidero_bind"/>
</dbReference>
<dbReference type="GO" id="GO:1901678">
    <property type="term" value="P:iron coordination entity transport"/>
    <property type="evidence" value="ECO:0007669"/>
    <property type="project" value="UniProtKB-ARBA"/>
</dbReference>
<dbReference type="InterPro" id="IPR009057">
    <property type="entry name" value="Homeodomain-like_sf"/>
</dbReference>
<dbReference type="GO" id="GO:0043565">
    <property type="term" value="F:sequence-specific DNA binding"/>
    <property type="evidence" value="ECO:0007669"/>
    <property type="project" value="InterPro"/>
</dbReference>
<evidence type="ECO:0000313" key="9">
    <source>
        <dbReference type="EMBL" id="PYY28740.1"/>
    </source>
</evidence>